<feature type="region of interest" description="Disordered" evidence="2">
    <location>
        <begin position="282"/>
        <end position="328"/>
    </location>
</feature>
<evidence type="ECO:0000313" key="6">
    <source>
        <dbReference type="Proteomes" id="UP001549921"/>
    </source>
</evidence>
<dbReference type="AlphaFoldDB" id="A0ABD0TKD4"/>
<keyword evidence="1" id="KW-0175">Coiled coil</keyword>
<evidence type="ECO:0000256" key="2">
    <source>
        <dbReference type="SAM" id="MobiDB-lite"/>
    </source>
</evidence>
<dbReference type="EMBL" id="JBEUOH010000003">
    <property type="protein sequence ID" value="KAL0895344.1"/>
    <property type="molecule type" value="Genomic_DNA"/>
</dbReference>
<evidence type="ECO:0000313" key="4">
    <source>
        <dbReference type="EMBL" id="KAL0895344.1"/>
    </source>
</evidence>
<feature type="compositionally biased region" description="Basic and acidic residues" evidence="2">
    <location>
        <begin position="310"/>
        <end position="328"/>
    </location>
</feature>
<feature type="coiled-coil region" evidence="1">
    <location>
        <begin position="18"/>
        <end position="52"/>
    </location>
</feature>
<dbReference type="Proteomes" id="UP001549921">
    <property type="component" value="Unassembled WGS sequence"/>
</dbReference>
<reference evidence="5 6" key="1">
    <citation type="submission" date="2024-06" db="EMBL/GenBank/DDBJ databases">
        <title>A chromosome-level genome assembly of beet webworm, Loxostege sticticalis.</title>
        <authorList>
            <person name="Zhang Y."/>
        </authorList>
    </citation>
    <scope>NUCLEOTIDE SEQUENCE [LARGE SCALE GENOMIC DNA]</scope>
    <source>
        <strain evidence="4">AQ026</strain>
        <strain evidence="3">AQ028</strain>
        <tissue evidence="3">Male pupae</tissue>
        <tissue evidence="4">Whole body</tissue>
    </source>
</reference>
<sequence length="328" mass="37746">MTNTKQLKITKLFRKGAAAKLPEDCDEVQEEIQQLEQKLKEKQDELFQLQRNSYRHKVSPPKKKPDTFIRPQKIVLNNSVENLRRSLELISMLSGTEVQSYVANDHCCIVFHLQHDSEFVVKHGLRIDMKSGVNEVSKSSLPLGFNLNAVMEDFDNVMMPDCLGAIRKALVAYYDRLDQYEALKKLVNIEATLFKIIDGSHIEVSFTAHSDMEPEDEQITVVLMLDYRVYDIRPKTITFKEMDLPEGAAEALKEQCTVFKRKPLRKAFKEAFITGIGPYKLTQQIGPRPKSPVRRPKRARAPRQQYNNDDTFRPEDCSEHSDDNASDN</sequence>
<gene>
    <name evidence="4" type="ORF">ABMA27_011483</name>
    <name evidence="3" type="ORF">ABMA28_011737</name>
</gene>
<evidence type="ECO:0008006" key="7">
    <source>
        <dbReference type="Google" id="ProtNLM"/>
    </source>
</evidence>
<dbReference type="EMBL" id="JBEDNZ010000003">
    <property type="protein sequence ID" value="KAL0849791.1"/>
    <property type="molecule type" value="Genomic_DNA"/>
</dbReference>
<accession>A0ABD0TKD4</accession>
<proteinExistence type="predicted"/>
<evidence type="ECO:0000313" key="3">
    <source>
        <dbReference type="EMBL" id="KAL0849791.1"/>
    </source>
</evidence>
<evidence type="ECO:0000313" key="5">
    <source>
        <dbReference type="Proteomes" id="UP001549920"/>
    </source>
</evidence>
<name>A0ABD0TKD4_LOXSC</name>
<comment type="caution">
    <text evidence="3">The sequence shown here is derived from an EMBL/GenBank/DDBJ whole genome shotgun (WGS) entry which is preliminary data.</text>
</comment>
<keyword evidence="5" id="KW-1185">Reference proteome</keyword>
<organism evidence="3 6">
    <name type="scientific">Loxostege sticticalis</name>
    <name type="common">Beet webworm moth</name>
    <dbReference type="NCBI Taxonomy" id="481309"/>
    <lineage>
        <taxon>Eukaryota</taxon>
        <taxon>Metazoa</taxon>
        <taxon>Ecdysozoa</taxon>
        <taxon>Arthropoda</taxon>
        <taxon>Hexapoda</taxon>
        <taxon>Insecta</taxon>
        <taxon>Pterygota</taxon>
        <taxon>Neoptera</taxon>
        <taxon>Endopterygota</taxon>
        <taxon>Lepidoptera</taxon>
        <taxon>Glossata</taxon>
        <taxon>Ditrysia</taxon>
        <taxon>Pyraloidea</taxon>
        <taxon>Crambidae</taxon>
        <taxon>Pyraustinae</taxon>
        <taxon>Loxostege</taxon>
    </lineage>
</organism>
<protein>
    <recommendedName>
        <fullName evidence="7">Centromere protein O</fullName>
    </recommendedName>
</protein>
<evidence type="ECO:0000256" key="1">
    <source>
        <dbReference type="SAM" id="Coils"/>
    </source>
</evidence>
<dbReference type="Proteomes" id="UP001549920">
    <property type="component" value="Unassembled WGS sequence"/>
</dbReference>
<feature type="compositionally biased region" description="Basic residues" evidence="2">
    <location>
        <begin position="291"/>
        <end position="301"/>
    </location>
</feature>